<dbReference type="SUPFAM" id="SSF51658">
    <property type="entry name" value="Xylose isomerase-like"/>
    <property type="match status" value="1"/>
</dbReference>
<gene>
    <name evidence="1" type="ORF">SAMN06269117_1135</name>
</gene>
<accession>A0A521CI23</accession>
<dbReference type="EMBL" id="FXTM01000013">
    <property type="protein sequence ID" value="SMO59078.1"/>
    <property type="molecule type" value="Genomic_DNA"/>
</dbReference>
<sequence length="266" mass="31085">MMKELTITKLARFISAHLTNSEIEEILLEAGDSESCRDCNEPISVYRKNNPQFSSKEKRLKNVFLYYSKQTWYDGSYYYCLLEIINAFYTKIHDFKTTDEGKEILKRLHDDGIEIERLGIKKELYDSFDLPEKISLIREKLTDYNLEISLHHIDEALSSYKLGNYASANSQIRTFFGAFFQEIMKKLQRDCEGEGDCRKKFLEFFLKPVLDEKEFKAIDNMLTGFSKFLHSKGSHPGIPDKATTEFRLTVAVAWVLYTLELLKNKI</sequence>
<evidence type="ECO:0000313" key="2">
    <source>
        <dbReference type="Proteomes" id="UP000317315"/>
    </source>
</evidence>
<dbReference type="InterPro" id="IPR036237">
    <property type="entry name" value="Xyl_isomerase-like_sf"/>
</dbReference>
<keyword evidence="2" id="KW-1185">Reference proteome</keyword>
<organism evidence="1 2">
    <name type="scientific">Balnearium lithotrophicum</name>
    <dbReference type="NCBI Taxonomy" id="223788"/>
    <lineage>
        <taxon>Bacteria</taxon>
        <taxon>Pseudomonadati</taxon>
        <taxon>Aquificota</taxon>
        <taxon>Aquificia</taxon>
        <taxon>Desulfurobacteriales</taxon>
        <taxon>Desulfurobacteriaceae</taxon>
        <taxon>Balnearium</taxon>
    </lineage>
</organism>
<dbReference type="Proteomes" id="UP000317315">
    <property type="component" value="Unassembled WGS sequence"/>
</dbReference>
<name>A0A521CI23_9BACT</name>
<dbReference type="AlphaFoldDB" id="A0A521CI23"/>
<protein>
    <recommendedName>
        <fullName evidence="3">Abortive infection C-terminus</fullName>
    </recommendedName>
</protein>
<reference evidence="1 2" key="1">
    <citation type="submission" date="2017-05" db="EMBL/GenBank/DDBJ databases">
        <authorList>
            <person name="Varghese N."/>
            <person name="Submissions S."/>
        </authorList>
    </citation>
    <scope>NUCLEOTIDE SEQUENCE [LARGE SCALE GENOMIC DNA]</scope>
    <source>
        <strain evidence="1 2">DSM 16304</strain>
    </source>
</reference>
<evidence type="ECO:0008006" key="3">
    <source>
        <dbReference type="Google" id="ProtNLM"/>
    </source>
</evidence>
<evidence type="ECO:0000313" key="1">
    <source>
        <dbReference type="EMBL" id="SMO59078.1"/>
    </source>
</evidence>
<proteinExistence type="predicted"/>